<sequence>MEIAKKDLFSAVKEIIVQSRLRIFRVANSALLESYWQIGKLIVEDEQQGKLRADYGKETLKNLSKQLTFEFGKGFDERNLNNMRAFYSAFPIWYALRTELSWTHYRLLSRLDSKEQRTFYINESITSNWNSRELQRQINSLSFERALTQPKENELKPNIQDYIKDPYIFEFLGLNPDVKNTERDLESAIINHLQQFLLEFGKGFAFVARQQHIVTDTSDFFIDLVFYNYILKCFVIIDLKTTSLSHQDIGQIDMYVRMYDDLKRNDGDNPTIGLLLCTEKDETIVKYSVLNDKNQLFASKYLLYLPKEEELKAIIEQDRQRFELDNL</sequence>
<dbReference type="InterPro" id="IPR011856">
    <property type="entry name" value="tRNA_endonuc-like_dom_sf"/>
</dbReference>
<dbReference type="PANTHER" id="PTHR30547:SF5">
    <property type="entry name" value="NUCLEASE YHCG-RELATED"/>
    <property type="match status" value="1"/>
</dbReference>
<evidence type="ECO:0000313" key="4">
    <source>
        <dbReference type="Proteomes" id="UP000245391"/>
    </source>
</evidence>
<evidence type="ECO:0000259" key="1">
    <source>
        <dbReference type="Pfam" id="PF06250"/>
    </source>
</evidence>
<dbReference type="RefSeq" id="WP_109932341.1">
    <property type="nucleotide sequence ID" value="NZ_QGNY01000009.1"/>
</dbReference>
<dbReference type="Gene3D" id="3.40.1350.10">
    <property type="match status" value="1"/>
</dbReference>
<dbReference type="OrthoDB" id="9801263at2"/>
<organism evidence="3 4">
    <name type="scientific">Pedobacter paludis</name>
    <dbReference type="NCBI Taxonomy" id="2203212"/>
    <lineage>
        <taxon>Bacteria</taxon>
        <taxon>Pseudomonadati</taxon>
        <taxon>Bacteroidota</taxon>
        <taxon>Sphingobacteriia</taxon>
        <taxon>Sphingobacteriales</taxon>
        <taxon>Sphingobacteriaceae</taxon>
        <taxon>Pedobacter</taxon>
    </lineage>
</organism>
<proteinExistence type="predicted"/>
<dbReference type="InterPro" id="IPR041527">
    <property type="entry name" value="YhcG_N"/>
</dbReference>
<dbReference type="GO" id="GO:0003676">
    <property type="term" value="F:nucleic acid binding"/>
    <property type="evidence" value="ECO:0007669"/>
    <property type="project" value="InterPro"/>
</dbReference>
<accession>A0A317ESH1</accession>
<reference evidence="4" key="1">
    <citation type="submission" date="2018-05" db="EMBL/GenBank/DDBJ databases">
        <title>Pedobacter paludis sp. nov., isolated from wetland soil.</title>
        <authorList>
            <person name="Zhang Y."/>
        </authorList>
    </citation>
    <scope>NUCLEOTIDE SEQUENCE [LARGE SCALE GENOMIC DNA]</scope>
    <source>
        <strain evidence="4">R-8</strain>
    </source>
</reference>
<evidence type="ECO:0000313" key="3">
    <source>
        <dbReference type="EMBL" id="PWS29890.1"/>
    </source>
</evidence>
<dbReference type="Proteomes" id="UP000245391">
    <property type="component" value="Unassembled WGS sequence"/>
</dbReference>
<keyword evidence="4" id="KW-1185">Reference proteome</keyword>
<name>A0A317ESH1_9SPHI</name>
<dbReference type="InterPro" id="IPR009362">
    <property type="entry name" value="YhcG_C"/>
</dbReference>
<feature type="domain" description="YhcG N-terminal" evidence="2">
    <location>
        <begin position="12"/>
        <end position="145"/>
    </location>
</feature>
<comment type="caution">
    <text evidence="3">The sequence shown here is derived from an EMBL/GenBank/DDBJ whole genome shotgun (WGS) entry which is preliminary data.</text>
</comment>
<feature type="domain" description="YhcG PDDEXK nuclease" evidence="1">
    <location>
        <begin position="161"/>
        <end position="312"/>
    </location>
</feature>
<dbReference type="AlphaFoldDB" id="A0A317ESH1"/>
<dbReference type="InterPro" id="IPR053148">
    <property type="entry name" value="PD-DEXK-like_domain"/>
</dbReference>
<gene>
    <name evidence="3" type="ORF">DF947_20085</name>
</gene>
<dbReference type="Pfam" id="PF17761">
    <property type="entry name" value="DUF1016_N"/>
    <property type="match status" value="1"/>
</dbReference>
<dbReference type="PANTHER" id="PTHR30547">
    <property type="entry name" value="UNCHARACTERIZED PROTEIN YHCG-RELATED"/>
    <property type="match status" value="1"/>
</dbReference>
<evidence type="ECO:0000259" key="2">
    <source>
        <dbReference type="Pfam" id="PF17761"/>
    </source>
</evidence>
<protein>
    <submittedName>
        <fullName evidence="3">DUF1016 domain-containing protein</fullName>
    </submittedName>
</protein>
<dbReference type="Pfam" id="PF06250">
    <property type="entry name" value="YhcG_C"/>
    <property type="match status" value="1"/>
</dbReference>
<dbReference type="EMBL" id="QGNY01000009">
    <property type="protein sequence ID" value="PWS29890.1"/>
    <property type="molecule type" value="Genomic_DNA"/>
</dbReference>